<dbReference type="InterPro" id="IPR015500">
    <property type="entry name" value="Peptidase_S8_subtilisin-rel"/>
</dbReference>
<organism evidence="10 11">
    <name type="scientific">Eiseniibacteriota bacterium</name>
    <dbReference type="NCBI Taxonomy" id="2212470"/>
    <lineage>
        <taxon>Bacteria</taxon>
        <taxon>Candidatus Eiseniibacteriota</taxon>
    </lineage>
</organism>
<evidence type="ECO:0000256" key="1">
    <source>
        <dbReference type="ARBA" id="ARBA00011073"/>
    </source>
</evidence>
<comment type="caution">
    <text evidence="10">The sequence shown here is derived from an EMBL/GenBank/DDBJ whole genome shotgun (WGS) entry which is preliminary data.</text>
</comment>
<protein>
    <submittedName>
        <fullName evidence="10">S8 family serine peptidase</fullName>
    </submittedName>
</protein>
<dbReference type="SUPFAM" id="SSF52743">
    <property type="entry name" value="Subtilisin-like"/>
    <property type="match status" value="1"/>
</dbReference>
<dbReference type="SUPFAM" id="SSF49452">
    <property type="entry name" value="Starch-binding domain-like"/>
    <property type="match status" value="1"/>
</dbReference>
<evidence type="ECO:0000256" key="5">
    <source>
        <dbReference type="PIRSR" id="PIRSR615500-1"/>
    </source>
</evidence>
<reference evidence="10" key="1">
    <citation type="submission" date="2020-04" db="EMBL/GenBank/DDBJ databases">
        <authorList>
            <person name="Zhang T."/>
        </authorList>
    </citation>
    <scope>NUCLEOTIDE SEQUENCE</scope>
    <source>
        <strain evidence="10">HKST-UBA02</strain>
    </source>
</reference>
<evidence type="ECO:0000313" key="11">
    <source>
        <dbReference type="Proteomes" id="UP000739538"/>
    </source>
</evidence>
<dbReference type="GO" id="GO:0030246">
    <property type="term" value="F:carbohydrate binding"/>
    <property type="evidence" value="ECO:0007669"/>
    <property type="project" value="InterPro"/>
</dbReference>
<dbReference type="PANTHER" id="PTHR43806:SF11">
    <property type="entry name" value="CEREVISIN-RELATED"/>
    <property type="match status" value="1"/>
</dbReference>
<evidence type="ECO:0000313" key="10">
    <source>
        <dbReference type="EMBL" id="MCA9754697.1"/>
    </source>
</evidence>
<feature type="active site" description="Charge relay system" evidence="5 6">
    <location>
        <position position="313"/>
    </location>
</feature>
<dbReference type="Proteomes" id="UP000739538">
    <property type="component" value="Unassembled WGS sequence"/>
</dbReference>
<keyword evidence="2 6" id="KW-0645">Protease</keyword>
<feature type="region of interest" description="Disordered" evidence="7">
    <location>
        <begin position="238"/>
        <end position="279"/>
    </location>
</feature>
<reference evidence="10" key="2">
    <citation type="journal article" date="2021" name="Microbiome">
        <title>Successional dynamics and alternative stable states in a saline activated sludge microbial community over 9 years.</title>
        <authorList>
            <person name="Wang Y."/>
            <person name="Ye J."/>
            <person name="Ju F."/>
            <person name="Liu L."/>
            <person name="Boyd J.A."/>
            <person name="Deng Y."/>
            <person name="Parks D.H."/>
            <person name="Jiang X."/>
            <person name="Yin X."/>
            <person name="Woodcroft B.J."/>
            <person name="Tyson G.W."/>
            <person name="Hugenholtz P."/>
            <person name="Polz M.F."/>
            <person name="Zhang T."/>
        </authorList>
    </citation>
    <scope>NUCLEOTIDE SEQUENCE</scope>
    <source>
        <strain evidence="10">HKST-UBA02</strain>
    </source>
</reference>
<comment type="similarity">
    <text evidence="1 6">Belongs to the peptidase S8 family.</text>
</comment>
<keyword evidence="4 6" id="KW-0720">Serine protease</keyword>
<dbReference type="InterPro" id="IPR026444">
    <property type="entry name" value="Secre_tail"/>
</dbReference>
<dbReference type="Gene3D" id="3.40.50.200">
    <property type="entry name" value="Peptidase S8/S53 domain"/>
    <property type="match status" value="1"/>
</dbReference>
<evidence type="ECO:0000256" key="4">
    <source>
        <dbReference type="ARBA" id="ARBA00022825"/>
    </source>
</evidence>
<feature type="active site" description="Charge relay system" evidence="5 6">
    <location>
        <position position="584"/>
    </location>
</feature>
<evidence type="ECO:0000259" key="8">
    <source>
        <dbReference type="Pfam" id="PF00082"/>
    </source>
</evidence>
<dbReference type="GO" id="GO:0006508">
    <property type="term" value="P:proteolysis"/>
    <property type="evidence" value="ECO:0007669"/>
    <property type="project" value="UniProtKB-KW"/>
</dbReference>
<feature type="compositionally biased region" description="Gly residues" evidence="7">
    <location>
        <begin position="257"/>
        <end position="266"/>
    </location>
</feature>
<name>A0A956N8T1_UNCEI</name>
<dbReference type="InterPro" id="IPR000209">
    <property type="entry name" value="Peptidase_S8/S53_dom"/>
</dbReference>
<keyword evidence="3 6" id="KW-0378">Hydrolase</keyword>
<dbReference type="InterPro" id="IPR050131">
    <property type="entry name" value="Peptidase_S8_subtilisin-like"/>
</dbReference>
<dbReference type="InterPro" id="IPR013784">
    <property type="entry name" value="Carb-bd-like_fold"/>
</dbReference>
<gene>
    <name evidence="10" type="ORF">KDA27_02765</name>
</gene>
<dbReference type="Gene3D" id="2.60.40.4070">
    <property type="match status" value="1"/>
</dbReference>
<dbReference type="PANTHER" id="PTHR43806">
    <property type="entry name" value="PEPTIDASE S8"/>
    <property type="match status" value="1"/>
</dbReference>
<feature type="domain" description="FlgD/Vpr Ig-like" evidence="9">
    <location>
        <begin position="1034"/>
        <end position="1087"/>
    </location>
</feature>
<sequence>MSVDDRSTFRAFVWLFGCTIALSLPGRSQVVAAELPTHSAQSGRSAGETTLATTSATEAGVSSALDPLRWHRESALLVAEDAAAFPFGLAARSSGSSTDLTPRLDQVLKYAGPEESVPVIIYFQTQGLPEFDRTRIRALPRELRKEEGALELRRRAERSQAPTRAFLRGLEASGEATNVRSLWLVNAVAAHMTASRVYELLSLPDVRRVDWDPILDTQNVFDEDDSVRGACARVSGAAATGADEPSAGSNDLASGAGATGVSGSGLGNPSPSSGYTRGDDLDPTIFSELYRIRATDCWVAGYDGTGVLVAVLDEGFDYTHPDVAARVYTNPGEIPGNSVDDDGNGFIDDVHGWDFVNNDNDPLLTSGNEHGTNVLGLLAGNGANGFVTGVAKGATYLPIASVSPSFSASTWFAGFDYAALMGADVVVMSSTQKWSPSSKPDFDAWREVVENELTLGLIHINSAGNRGLLTYESPTPFNIGAPANSPSPWAGPYDYHVGGRTAVVAVGALEETDEIRDTSSRGPSAWEDISFNWPVYPYSIRPEYRDFPWSDGSGGLLKPDLCAPGTELKTLYFGGAYVDRSGTSFSTPYVGGAVAILLQARPSLTPEQIDEALQMSATDLGDEGKDPVYGAGMLDCYGALQYALDLDDQSYLDGVVRSAASLDSLGGATVTMLVPTRTYRTREDGRFRLPVNAGLRSLIIEHYGFRPDTLTMNVPVGTVVAFVADLDTLATGSITGVVRGPSAEPLPGAKVSIVGTDITTAADETGVYRFDDVPGDQLLQLEAYKFNYSVVSDTLTLEIGVTDTLDFELAIGLWDDFERDQGWVVGDFGDQALRGVWERSDPNGTYDGTDPVQPEDDFSAFGTLCYHTENSHVGAGPLVSEVGRGRTTLLSPIFDGTVYDDPYLSYARWLSNDTDLDPNNDANSLRILLSSNGGENWTEVDAPGTSSAGWNEVSIHVTDFVALSDSMQIRVLAYDATTAGIVEAAIDDIRMVEDTSDLTDPNFGEVGTRFVLALAPGAPNPFRDETTLRFQVPATDEVHLDVYDVGGRRVRQLVTGSVEAGVHTVKWDGRDDRGSVVASGLYFYRLSQGGDYVTGRALRMR</sequence>
<dbReference type="InterPro" id="IPR008969">
    <property type="entry name" value="CarboxyPept-like_regulatory"/>
</dbReference>
<dbReference type="SUPFAM" id="SSF49464">
    <property type="entry name" value="Carboxypeptidase regulatory domain-like"/>
    <property type="match status" value="1"/>
</dbReference>
<evidence type="ECO:0000256" key="2">
    <source>
        <dbReference type="ARBA" id="ARBA00022670"/>
    </source>
</evidence>
<dbReference type="Gene3D" id="2.60.40.1120">
    <property type="entry name" value="Carboxypeptidase-like, regulatory domain"/>
    <property type="match status" value="2"/>
</dbReference>
<dbReference type="NCBIfam" id="TIGR04183">
    <property type="entry name" value="Por_Secre_tail"/>
    <property type="match status" value="1"/>
</dbReference>
<evidence type="ECO:0000256" key="3">
    <source>
        <dbReference type="ARBA" id="ARBA00022801"/>
    </source>
</evidence>
<evidence type="ECO:0000256" key="6">
    <source>
        <dbReference type="PROSITE-ProRule" id="PRU01240"/>
    </source>
</evidence>
<dbReference type="Pfam" id="PF13860">
    <property type="entry name" value="FlgD_ig"/>
    <property type="match status" value="1"/>
</dbReference>
<dbReference type="EMBL" id="JAGQHS010000008">
    <property type="protein sequence ID" value="MCA9754697.1"/>
    <property type="molecule type" value="Genomic_DNA"/>
</dbReference>
<dbReference type="AlphaFoldDB" id="A0A956N8T1"/>
<dbReference type="GO" id="GO:0004252">
    <property type="term" value="F:serine-type endopeptidase activity"/>
    <property type="evidence" value="ECO:0007669"/>
    <property type="project" value="UniProtKB-UniRule"/>
</dbReference>
<evidence type="ECO:0000256" key="7">
    <source>
        <dbReference type="SAM" id="MobiDB-lite"/>
    </source>
</evidence>
<proteinExistence type="inferred from homology"/>
<accession>A0A956N8T1</accession>
<dbReference type="PRINTS" id="PR00723">
    <property type="entry name" value="SUBTILISIN"/>
</dbReference>
<dbReference type="InterPro" id="IPR025965">
    <property type="entry name" value="FlgD/Vpr_Ig-like"/>
</dbReference>
<dbReference type="InterPro" id="IPR036852">
    <property type="entry name" value="Peptidase_S8/S53_dom_sf"/>
</dbReference>
<dbReference type="Pfam" id="PF00082">
    <property type="entry name" value="Peptidase_S8"/>
    <property type="match status" value="1"/>
</dbReference>
<dbReference type="Pfam" id="PF13620">
    <property type="entry name" value="CarboxypepD_reg"/>
    <property type="match status" value="1"/>
</dbReference>
<feature type="domain" description="Peptidase S8/S53" evidence="8">
    <location>
        <begin position="304"/>
        <end position="632"/>
    </location>
</feature>
<feature type="active site" description="Charge relay system" evidence="5 6">
    <location>
        <position position="370"/>
    </location>
</feature>
<evidence type="ECO:0000259" key="9">
    <source>
        <dbReference type="Pfam" id="PF13860"/>
    </source>
</evidence>
<dbReference type="PROSITE" id="PS51892">
    <property type="entry name" value="SUBTILASE"/>
    <property type="match status" value="1"/>
</dbReference>